<dbReference type="PANTHER" id="PTHR42978">
    <property type="entry name" value="QUORUM-QUENCHING LACTONASE YTNP-RELATED-RELATED"/>
    <property type="match status" value="1"/>
</dbReference>
<protein>
    <recommendedName>
        <fullName evidence="6">Metallo-beta-lactamase domain-containing protein</fullName>
    </recommendedName>
</protein>
<feature type="domain" description="Metallo-beta-lactamase" evidence="6">
    <location>
        <begin position="53"/>
        <end position="309"/>
    </location>
</feature>
<dbReference type="Gene3D" id="3.60.15.10">
    <property type="entry name" value="Ribonuclease Z/Hydroxyacylglutathione hydrolase-like"/>
    <property type="match status" value="1"/>
</dbReference>
<dbReference type="GO" id="GO:0046872">
    <property type="term" value="F:metal ion binding"/>
    <property type="evidence" value="ECO:0007669"/>
    <property type="project" value="UniProtKB-KW"/>
</dbReference>
<dbReference type="InterPro" id="IPR036866">
    <property type="entry name" value="RibonucZ/Hydroxyglut_hydro"/>
</dbReference>
<comment type="cofactor">
    <cofactor evidence="1">
        <name>Zn(2+)</name>
        <dbReference type="ChEBI" id="CHEBI:29105"/>
    </cofactor>
</comment>
<dbReference type="CDD" id="cd07730">
    <property type="entry name" value="metallo-hydrolase-like_MBL-fold"/>
    <property type="match status" value="1"/>
</dbReference>
<dbReference type="SMART" id="SM00849">
    <property type="entry name" value="Lactamase_B"/>
    <property type="match status" value="1"/>
</dbReference>
<dbReference type="EMBL" id="MU006337">
    <property type="protein sequence ID" value="KAF2846205.1"/>
    <property type="molecule type" value="Genomic_DNA"/>
</dbReference>
<evidence type="ECO:0000256" key="4">
    <source>
        <dbReference type="ARBA" id="ARBA00022801"/>
    </source>
</evidence>
<evidence type="ECO:0000313" key="7">
    <source>
        <dbReference type="EMBL" id="KAF2846205.1"/>
    </source>
</evidence>
<keyword evidence="8" id="KW-1185">Reference proteome</keyword>
<keyword evidence="3" id="KW-0479">Metal-binding</keyword>
<dbReference type="InterPro" id="IPR051013">
    <property type="entry name" value="MBL_superfamily_lactonases"/>
</dbReference>
<dbReference type="PANTHER" id="PTHR42978:SF2">
    <property type="entry name" value="102 KBASES UNSTABLE REGION: FROM 1 TO 119443"/>
    <property type="match status" value="1"/>
</dbReference>
<proteinExistence type="inferred from homology"/>
<organism evidence="7 8">
    <name type="scientific">Plenodomus tracheiphilus IPT5</name>
    <dbReference type="NCBI Taxonomy" id="1408161"/>
    <lineage>
        <taxon>Eukaryota</taxon>
        <taxon>Fungi</taxon>
        <taxon>Dikarya</taxon>
        <taxon>Ascomycota</taxon>
        <taxon>Pezizomycotina</taxon>
        <taxon>Dothideomycetes</taxon>
        <taxon>Pleosporomycetidae</taxon>
        <taxon>Pleosporales</taxon>
        <taxon>Pleosporineae</taxon>
        <taxon>Leptosphaeriaceae</taxon>
        <taxon>Plenodomus</taxon>
    </lineage>
</organism>
<name>A0A6A7AVN3_9PLEO</name>
<comment type="similarity">
    <text evidence="2">Belongs to the metallo-beta-lactamase superfamily.</text>
</comment>
<evidence type="ECO:0000256" key="5">
    <source>
        <dbReference type="ARBA" id="ARBA00022833"/>
    </source>
</evidence>
<evidence type="ECO:0000256" key="2">
    <source>
        <dbReference type="ARBA" id="ARBA00007749"/>
    </source>
</evidence>
<sequence length="329" mass="36584">MVLYDSTVQSSDTSAPSEGKASVCVHALSGGHFSLPEYQFVHPVARDARRTVPSLAFLIQHYNPTSDKETRIVFDLGLRRDVKRYAVPIQNHIETRQPMTTDPDVTKSLARGGLLPADIDYVIYSHVHWDHVGEPRDFPTSIFVVGHGANDLLNGTSSTLRGGHSFFEHDLLPEGRTIELRDPFADELPKLDSGVSSYEANFSGPWRSHGDLPHVLDIFNDGSLLIVNAPGHLPGHINLLARTPDGQQIYMAGDACHDRRLLTGEKTIGEWSDAEGHVCCIHADRRQAEQTIERIKRLETQGVEIIFAHDVEWESVPANRSRFFGAKEA</sequence>
<dbReference type="OrthoDB" id="10250730at2759"/>
<reference evidence="7" key="1">
    <citation type="submission" date="2020-01" db="EMBL/GenBank/DDBJ databases">
        <authorList>
            <consortium name="DOE Joint Genome Institute"/>
            <person name="Haridas S."/>
            <person name="Albert R."/>
            <person name="Binder M."/>
            <person name="Bloem J."/>
            <person name="Labutti K."/>
            <person name="Salamov A."/>
            <person name="Andreopoulos B."/>
            <person name="Baker S.E."/>
            <person name="Barry K."/>
            <person name="Bills G."/>
            <person name="Bluhm B.H."/>
            <person name="Cannon C."/>
            <person name="Castanera R."/>
            <person name="Culley D.E."/>
            <person name="Daum C."/>
            <person name="Ezra D."/>
            <person name="Gonzalez J.B."/>
            <person name="Henrissat B."/>
            <person name="Kuo A."/>
            <person name="Liang C."/>
            <person name="Lipzen A."/>
            <person name="Lutzoni F."/>
            <person name="Magnuson J."/>
            <person name="Mondo S."/>
            <person name="Nolan M."/>
            <person name="Ohm R."/>
            <person name="Pangilinan J."/>
            <person name="Park H.-J."/>
            <person name="Ramirez L."/>
            <person name="Alfaro M."/>
            <person name="Sun H."/>
            <person name="Tritt A."/>
            <person name="Yoshinaga Y."/>
            <person name="Zwiers L.-H."/>
            <person name="Turgeon B.G."/>
            <person name="Goodwin S.B."/>
            <person name="Spatafora J.W."/>
            <person name="Crous P.W."/>
            <person name="Grigoriev I.V."/>
        </authorList>
    </citation>
    <scope>NUCLEOTIDE SEQUENCE</scope>
    <source>
        <strain evidence="7">IPT5</strain>
    </source>
</reference>
<dbReference type="Proteomes" id="UP000799423">
    <property type="component" value="Unassembled WGS sequence"/>
</dbReference>
<evidence type="ECO:0000256" key="1">
    <source>
        <dbReference type="ARBA" id="ARBA00001947"/>
    </source>
</evidence>
<gene>
    <name evidence="7" type="ORF">T440DRAFT_246846</name>
</gene>
<evidence type="ECO:0000259" key="6">
    <source>
        <dbReference type="SMART" id="SM00849"/>
    </source>
</evidence>
<dbReference type="SUPFAM" id="SSF56281">
    <property type="entry name" value="Metallo-hydrolase/oxidoreductase"/>
    <property type="match status" value="1"/>
</dbReference>
<dbReference type="GO" id="GO:0016787">
    <property type="term" value="F:hydrolase activity"/>
    <property type="evidence" value="ECO:0007669"/>
    <property type="project" value="UniProtKB-KW"/>
</dbReference>
<dbReference type="AlphaFoldDB" id="A0A6A7AVN3"/>
<keyword evidence="5" id="KW-0862">Zinc</keyword>
<accession>A0A6A7AVN3</accession>
<keyword evidence="4" id="KW-0378">Hydrolase</keyword>
<dbReference type="Pfam" id="PF00753">
    <property type="entry name" value="Lactamase_B"/>
    <property type="match status" value="1"/>
</dbReference>
<dbReference type="InterPro" id="IPR001279">
    <property type="entry name" value="Metallo-B-lactamas"/>
</dbReference>
<evidence type="ECO:0000256" key="3">
    <source>
        <dbReference type="ARBA" id="ARBA00022723"/>
    </source>
</evidence>
<evidence type="ECO:0000313" key="8">
    <source>
        <dbReference type="Proteomes" id="UP000799423"/>
    </source>
</evidence>